<dbReference type="InterPro" id="IPR016643">
    <property type="entry name" value="26S_Psome_Rpn1"/>
</dbReference>
<feature type="domain" description="RPN1 N-terminal" evidence="7">
    <location>
        <begin position="66"/>
        <end position="408"/>
    </location>
</feature>
<dbReference type="Proteomes" id="UP000620124">
    <property type="component" value="Unassembled WGS sequence"/>
</dbReference>
<dbReference type="PIRSF" id="PIRSF015965">
    <property type="entry name" value="26S_Psome_Rpn1"/>
    <property type="match status" value="1"/>
</dbReference>
<feature type="region of interest" description="Disordered" evidence="6">
    <location>
        <begin position="195"/>
        <end position="217"/>
    </location>
</feature>
<dbReference type="Gene3D" id="1.25.10.10">
    <property type="entry name" value="Leucine-rich Repeat Variant"/>
    <property type="match status" value="1"/>
</dbReference>
<dbReference type="InterPro" id="IPR040892">
    <property type="entry name" value="RPN1_N"/>
</dbReference>
<evidence type="ECO:0000259" key="7">
    <source>
        <dbReference type="Pfam" id="PF17781"/>
    </source>
</evidence>
<dbReference type="InterPro" id="IPR016024">
    <property type="entry name" value="ARM-type_fold"/>
</dbReference>
<accession>A0A8H6XY55</accession>
<dbReference type="GO" id="GO:0043161">
    <property type="term" value="P:proteasome-mediated ubiquitin-dependent protein catabolic process"/>
    <property type="evidence" value="ECO:0007669"/>
    <property type="project" value="TreeGrafter"/>
</dbReference>
<feature type="compositionally biased region" description="Basic and acidic residues" evidence="6">
    <location>
        <begin position="14"/>
        <end position="50"/>
    </location>
</feature>
<dbReference type="GO" id="GO:0005634">
    <property type="term" value="C:nucleus"/>
    <property type="evidence" value="ECO:0007669"/>
    <property type="project" value="TreeGrafter"/>
</dbReference>
<feature type="region of interest" description="Disordered" evidence="6">
    <location>
        <begin position="1"/>
        <end position="59"/>
    </location>
</feature>
<evidence type="ECO:0000313" key="9">
    <source>
        <dbReference type="EMBL" id="KAF7350460.1"/>
    </source>
</evidence>
<protein>
    <recommendedName>
        <fullName evidence="5">26S proteasome regulatory subunit RPN1</fullName>
    </recommendedName>
</protein>
<proteinExistence type="inferred from homology"/>
<dbReference type="EMBL" id="JACAZI010000010">
    <property type="protein sequence ID" value="KAF7350460.1"/>
    <property type="molecule type" value="Genomic_DNA"/>
</dbReference>
<reference evidence="9" key="1">
    <citation type="submission" date="2020-05" db="EMBL/GenBank/DDBJ databases">
        <title>Mycena genomes resolve the evolution of fungal bioluminescence.</title>
        <authorList>
            <person name="Tsai I.J."/>
        </authorList>
    </citation>
    <scope>NUCLEOTIDE SEQUENCE</scope>
    <source>
        <strain evidence="9">CCC161011</strain>
    </source>
</reference>
<comment type="function">
    <text evidence="4 5">Acts as a regulatory subunit of the 26 proteasome which is involved in the ATP-dependent degradation of ubiquitinated proteins.</text>
</comment>
<dbReference type="InterPro" id="IPR002015">
    <property type="entry name" value="Proteasome/cyclosome_rpt"/>
</dbReference>
<comment type="similarity">
    <text evidence="1 5">Belongs to the proteasome subunit S2 family.</text>
</comment>
<evidence type="ECO:0000259" key="8">
    <source>
        <dbReference type="Pfam" id="PF18051"/>
    </source>
</evidence>
<name>A0A8H6XY55_9AGAR</name>
<feature type="region of interest" description="Disordered" evidence="6">
    <location>
        <begin position="681"/>
        <end position="713"/>
    </location>
</feature>
<evidence type="ECO:0000313" key="10">
    <source>
        <dbReference type="Proteomes" id="UP000620124"/>
    </source>
</evidence>
<evidence type="ECO:0000256" key="5">
    <source>
        <dbReference type="PIRNR" id="PIRNR015965"/>
    </source>
</evidence>
<keyword evidence="3 5" id="KW-0647">Proteasome</keyword>
<dbReference type="FunFam" id="1.25.10.10:FF:000026">
    <property type="entry name" value="26S proteasome non-ATPase regulatory subunit 2"/>
    <property type="match status" value="1"/>
</dbReference>
<evidence type="ECO:0000256" key="1">
    <source>
        <dbReference type="ARBA" id="ARBA00005460"/>
    </source>
</evidence>
<dbReference type="SUPFAM" id="SSF48371">
    <property type="entry name" value="ARM repeat"/>
    <property type="match status" value="1"/>
</dbReference>
<evidence type="ECO:0000256" key="6">
    <source>
        <dbReference type="SAM" id="MobiDB-lite"/>
    </source>
</evidence>
<gene>
    <name evidence="9" type="ORF">MVEN_01351500</name>
</gene>
<dbReference type="OrthoDB" id="10252509at2759"/>
<comment type="caution">
    <text evidence="9">The sequence shown here is derived from an EMBL/GenBank/DDBJ whole genome shotgun (WGS) entry which is preliminary data.</text>
</comment>
<feature type="domain" description="26S proteasome non-ATPase regulatory subunit RPN1 C-terminal" evidence="8">
    <location>
        <begin position="922"/>
        <end position="975"/>
    </location>
</feature>
<dbReference type="Pfam" id="PF17781">
    <property type="entry name" value="RPN1_RPN2_N"/>
    <property type="match status" value="1"/>
</dbReference>
<dbReference type="Pfam" id="PF18051">
    <property type="entry name" value="RPN1_C"/>
    <property type="match status" value="1"/>
</dbReference>
<evidence type="ECO:0000256" key="4">
    <source>
        <dbReference type="ARBA" id="ARBA00057191"/>
    </source>
</evidence>
<evidence type="ECO:0000256" key="2">
    <source>
        <dbReference type="ARBA" id="ARBA00022737"/>
    </source>
</evidence>
<dbReference type="GO" id="GO:0034515">
    <property type="term" value="C:proteasome storage granule"/>
    <property type="evidence" value="ECO:0007669"/>
    <property type="project" value="TreeGrafter"/>
</dbReference>
<dbReference type="Pfam" id="PF01851">
    <property type="entry name" value="PC_rep"/>
    <property type="match status" value="2"/>
</dbReference>
<dbReference type="PANTHER" id="PTHR10943:SF1">
    <property type="entry name" value="26S PROTEASOME NON-ATPASE REGULATORY SUBUNIT 2"/>
    <property type="match status" value="1"/>
</dbReference>
<keyword evidence="2" id="KW-0677">Repeat</keyword>
<keyword evidence="10" id="KW-1185">Reference proteome</keyword>
<dbReference type="AlphaFoldDB" id="A0A8H6XY55"/>
<organism evidence="9 10">
    <name type="scientific">Mycena venus</name>
    <dbReference type="NCBI Taxonomy" id="2733690"/>
    <lineage>
        <taxon>Eukaryota</taxon>
        <taxon>Fungi</taxon>
        <taxon>Dikarya</taxon>
        <taxon>Basidiomycota</taxon>
        <taxon>Agaricomycotina</taxon>
        <taxon>Agaricomycetes</taxon>
        <taxon>Agaricomycetidae</taxon>
        <taxon>Agaricales</taxon>
        <taxon>Marasmiineae</taxon>
        <taxon>Mycenaceae</taxon>
        <taxon>Mycena</taxon>
    </lineage>
</organism>
<dbReference type="GO" id="GO:0008540">
    <property type="term" value="C:proteasome regulatory particle, base subcomplex"/>
    <property type="evidence" value="ECO:0007669"/>
    <property type="project" value="UniProtKB-UniRule"/>
</dbReference>
<dbReference type="GO" id="GO:0030234">
    <property type="term" value="F:enzyme regulator activity"/>
    <property type="evidence" value="ECO:0007669"/>
    <property type="project" value="UniProtKB-UniRule"/>
</dbReference>
<dbReference type="InterPro" id="IPR011989">
    <property type="entry name" value="ARM-like"/>
</dbReference>
<evidence type="ECO:0000256" key="3">
    <source>
        <dbReference type="ARBA" id="ARBA00022942"/>
    </source>
</evidence>
<dbReference type="InterPro" id="IPR041433">
    <property type="entry name" value="RPN1_C"/>
</dbReference>
<dbReference type="PANTHER" id="PTHR10943">
    <property type="entry name" value="26S PROTEASOME NON-ATPASE REGULATORY SUBUNIT"/>
    <property type="match status" value="1"/>
</dbReference>
<sequence length="983" mass="108758">MPDSTEFAIQVTSEDPKKKDEKDKDKEEGSSKLTKDGKETKKDSKDAKEGEGEELSEEDLQLRNELEMLAERLKEPNTELYRPALETLRTLIRTSTSSMTSVPKPLKFLRPLYPDLQTLYETWPASEDKSLFADILSVLAMTYSDTQPRGTLRYRLLSASLRPAGSPLADPGTWGHEYVRHLAAELGDEYTFRETEADAPTPTPAPEAGKEEAPAEPKIIGTIEDLRALAKECAVFLIGHNAEPDAVDLLEELEIVDEIAQLVDDNTYNRVCQYMIRCVNLLPPPDDISFLRTAHKIYVQHRKFPEALALAIRLGDPELIREDFNAPGNPLMKRQLAFLLARAQTPIEWLRAPSDNPDEEIDIEDEFPEDLRECLSNTRMSGHFRDFGKELGVTDPKSLEDVYKTHLENTRPNALANVDSARGNLAGTFVNAFVNAGFGNDKLMVEAEEGNSWVYKNKEHGMMSATASLGLSLLWDTDLGLSHVDKYTYSSEEYIKAGALLATGILNSGVRTEADVAKGLIGEYVDNKSVPLKTSAIMGLGLAYAGSHREDLLQLLIPHIADDGVTMEIASLATLALGFIFVGSENGEITGTILQTLMEKAERGDTGLDEKWARYMALGLGLLYLGLQDASDTTIETLKAIEHPISKTAQIVVEACAFAGTGNVLKVQAMLHHCDEHIDMKEKEADKDEKKEEKKDESAAEGAKEEEVKPPVKPDDTFQAFAVIAVALIAMGEEVGAEMSLRQFHHLMHYGEPIIRKSVPLAIGLVSVSNPQLPILDTLSKYSHDNDLAVALNAIFAMGLVGAGTNNARLAQMLRQLAGYYYKEPDCLFMVRIAQGLVHMGKGTIGLNPFFSDRSIMSRPAVAGLLATLTAFTDAKHFVLDKYHWMMYFLVTAMYPRFLITVDEQLNSMPVTVRVGQALDVVGQAGKPRTISGFQTHQTPVRLATTERAELATEEFIPFGHVLEGFVILQKNPGWEKEDKMEL</sequence>
<dbReference type="GO" id="GO:0042176">
    <property type="term" value="P:regulation of protein catabolic process"/>
    <property type="evidence" value="ECO:0007669"/>
    <property type="project" value="InterPro"/>
</dbReference>